<sequence length="116" mass="12958">MPAECLDSCLYPDHVQEERVKSARVLSDLDIKCLVWGEDALAFIHFVPTLLLLLIVRDKDVQTASTAIIQALQYESVTGFNAVCTEYSFKEGEPAMPHTLALSAFSRLPLHRVLLL</sequence>
<keyword evidence="3" id="KW-1185">Reference proteome</keyword>
<comment type="caution">
    <text evidence="2">The sequence shown here is derived from an EMBL/GenBank/DDBJ whole genome shotgun (WGS) entry which is preliminary data.</text>
</comment>
<gene>
    <name evidence="2" type="ORF">DXG03_004745</name>
</gene>
<feature type="transmembrane region" description="Helical" evidence="1">
    <location>
        <begin position="40"/>
        <end position="56"/>
    </location>
</feature>
<accession>A0A9P7G9G2</accession>
<organism evidence="2 3">
    <name type="scientific">Asterophora parasitica</name>
    <dbReference type="NCBI Taxonomy" id="117018"/>
    <lineage>
        <taxon>Eukaryota</taxon>
        <taxon>Fungi</taxon>
        <taxon>Dikarya</taxon>
        <taxon>Basidiomycota</taxon>
        <taxon>Agaricomycotina</taxon>
        <taxon>Agaricomycetes</taxon>
        <taxon>Agaricomycetidae</taxon>
        <taxon>Agaricales</taxon>
        <taxon>Tricholomatineae</taxon>
        <taxon>Lyophyllaceae</taxon>
        <taxon>Asterophora</taxon>
    </lineage>
</organism>
<dbReference type="AlphaFoldDB" id="A0A9P7G9G2"/>
<evidence type="ECO:0000313" key="2">
    <source>
        <dbReference type="EMBL" id="KAG5645953.1"/>
    </source>
</evidence>
<dbReference type="Proteomes" id="UP000775547">
    <property type="component" value="Unassembled WGS sequence"/>
</dbReference>
<proteinExistence type="predicted"/>
<dbReference type="OrthoDB" id="2730545at2759"/>
<evidence type="ECO:0000256" key="1">
    <source>
        <dbReference type="SAM" id="Phobius"/>
    </source>
</evidence>
<dbReference type="EMBL" id="JABCKV010000029">
    <property type="protein sequence ID" value="KAG5645953.1"/>
    <property type="molecule type" value="Genomic_DNA"/>
</dbReference>
<keyword evidence="1" id="KW-0472">Membrane</keyword>
<keyword evidence="1" id="KW-1133">Transmembrane helix</keyword>
<reference evidence="2" key="1">
    <citation type="submission" date="2020-07" db="EMBL/GenBank/DDBJ databases">
        <authorList>
            <person name="Nieuwenhuis M."/>
            <person name="Van De Peppel L.J.J."/>
        </authorList>
    </citation>
    <scope>NUCLEOTIDE SEQUENCE</scope>
    <source>
        <strain evidence="2">AP01</strain>
        <tissue evidence="2">Mycelium</tissue>
    </source>
</reference>
<protein>
    <submittedName>
        <fullName evidence="2">Uncharacterized protein</fullName>
    </submittedName>
</protein>
<name>A0A9P7G9G2_9AGAR</name>
<keyword evidence="1" id="KW-0812">Transmembrane</keyword>
<reference evidence="2" key="2">
    <citation type="submission" date="2021-10" db="EMBL/GenBank/DDBJ databases">
        <title>Phylogenomics reveals ancestral predisposition of the termite-cultivated fungus Termitomyces towards a domesticated lifestyle.</title>
        <authorList>
            <person name="Auxier B."/>
            <person name="Grum-Grzhimaylo A."/>
            <person name="Cardenas M.E."/>
            <person name="Lodge J.D."/>
            <person name="Laessoe T."/>
            <person name="Pedersen O."/>
            <person name="Smith M.E."/>
            <person name="Kuyper T.W."/>
            <person name="Franco-Molano E.A."/>
            <person name="Baroni T.J."/>
            <person name="Aanen D.K."/>
        </authorList>
    </citation>
    <scope>NUCLEOTIDE SEQUENCE</scope>
    <source>
        <strain evidence="2">AP01</strain>
        <tissue evidence="2">Mycelium</tissue>
    </source>
</reference>
<evidence type="ECO:0000313" key="3">
    <source>
        <dbReference type="Proteomes" id="UP000775547"/>
    </source>
</evidence>